<keyword evidence="2" id="KW-1185">Reference proteome</keyword>
<name>A0A1H3QDK5_9BACI</name>
<protein>
    <submittedName>
        <fullName evidence="1">Uncharacterized protein</fullName>
    </submittedName>
</protein>
<organism evidence="1 2">
    <name type="scientific">Evansella caseinilytica</name>
    <dbReference type="NCBI Taxonomy" id="1503961"/>
    <lineage>
        <taxon>Bacteria</taxon>
        <taxon>Bacillati</taxon>
        <taxon>Bacillota</taxon>
        <taxon>Bacilli</taxon>
        <taxon>Bacillales</taxon>
        <taxon>Bacillaceae</taxon>
        <taxon>Evansella</taxon>
    </lineage>
</organism>
<accession>A0A1H3QDK5</accession>
<reference evidence="2" key="1">
    <citation type="submission" date="2016-10" db="EMBL/GenBank/DDBJ databases">
        <authorList>
            <person name="Varghese N."/>
            <person name="Submissions S."/>
        </authorList>
    </citation>
    <scope>NUCLEOTIDE SEQUENCE [LARGE SCALE GENOMIC DNA]</scope>
    <source>
        <strain evidence="2">SP</strain>
    </source>
</reference>
<dbReference type="AlphaFoldDB" id="A0A1H3QDK5"/>
<evidence type="ECO:0000313" key="1">
    <source>
        <dbReference type="EMBL" id="SDZ11353.1"/>
    </source>
</evidence>
<gene>
    <name evidence="1" type="ORF">SAMN05421736_106125</name>
</gene>
<dbReference type="EMBL" id="FNPI01000006">
    <property type="protein sequence ID" value="SDZ11353.1"/>
    <property type="molecule type" value="Genomic_DNA"/>
</dbReference>
<dbReference type="InterPro" id="IPR013324">
    <property type="entry name" value="RNA_pol_sigma_r3/r4-like"/>
</dbReference>
<evidence type="ECO:0000313" key="2">
    <source>
        <dbReference type="Proteomes" id="UP000198935"/>
    </source>
</evidence>
<sequence length="141" mass="16771">MTALAMSKEERRIYVKNIEKHLRQYKSYKVAIKNLEKQLSFSTALKEIPDKQRGFRIQHPLPMEKIKFEIRELKLLTESIDEAIKDLSEVQKQYVECRYFNNWTISKTALEIGYSDKALFLIRNHIMDQLLIRLGGLSYME</sequence>
<dbReference type="Proteomes" id="UP000198935">
    <property type="component" value="Unassembled WGS sequence"/>
</dbReference>
<dbReference type="SUPFAM" id="SSF88659">
    <property type="entry name" value="Sigma3 and sigma4 domains of RNA polymerase sigma factors"/>
    <property type="match status" value="1"/>
</dbReference>
<proteinExistence type="predicted"/>
<dbReference type="STRING" id="1503961.SAMN05421736_106125"/>